<evidence type="ECO:0000259" key="7">
    <source>
        <dbReference type="Pfam" id="PF04542"/>
    </source>
</evidence>
<feature type="domain" description="RNA polymerase sigma-70 region 2" evidence="7">
    <location>
        <begin position="3"/>
        <end position="58"/>
    </location>
</feature>
<dbReference type="Pfam" id="PF04542">
    <property type="entry name" value="Sigma70_r2"/>
    <property type="match status" value="1"/>
</dbReference>
<dbReference type="Proteomes" id="UP000305546">
    <property type="component" value="Unassembled WGS sequence"/>
</dbReference>
<comment type="caution">
    <text evidence="9">The sequence shown here is derived from an EMBL/GenBank/DDBJ whole genome shotgun (WGS) entry which is preliminary data.</text>
</comment>
<dbReference type="InterPro" id="IPR036388">
    <property type="entry name" value="WH-like_DNA-bd_sf"/>
</dbReference>
<dbReference type="Pfam" id="PF04545">
    <property type="entry name" value="Sigma70_r4"/>
    <property type="match status" value="1"/>
</dbReference>
<dbReference type="CDD" id="cd06171">
    <property type="entry name" value="Sigma70_r4"/>
    <property type="match status" value="1"/>
</dbReference>
<keyword evidence="2 6" id="KW-0805">Transcription regulation</keyword>
<dbReference type="GO" id="GO:0016987">
    <property type="term" value="F:sigma factor activity"/>
    <property type="evidence" value="ECO:0007669"/>
    <property type="project" value="UniProtKB-KW"/>
</dbReference>
<keyword evidence="4 6" id="KW-0238">DNA-binding</keyword>
<dbReference type="InterPro" id="IPR013325">
    <property type="entry name" value="RNA_pol_sigma_r2"/>
</dbReference>
<dbReference type="EMBL" id="VDFW01000005">
    <property type="protein sequence ID" value="TNC27851.1"/>
    <property type="molecule type" value="Genomic_DNA"/>
</dbReference>
<evidence type="ECO:0000256" key="3">
    <source>
        <dbReference type="ARBA" id="ARBA00023082"/>
    </source>
</evidence>
<dbReference type="PROSITE" id="PS01063">
    <property type="entry name" value="SIGMA70_ECF"/>
    <property type="match status" value="1"/>
</dbReference>
<evidence type="ECO:0000256" key="4">
    <source>
        <dbReference type="ARBA" id="ARBA00023125"/>
    </source>
</evidence>
<evidence type="ECO:0000256" key="5">
    <source>
        <dbReference type="ARBA" id="ARBA00023163"/>
    </source>
</evidence>
<dbReference type="InterPro" id="IPR014284">
    <property type="entry name" value="RNA_pol_sigma-70_dom"/>
</dbReference>
<dbReference type="PANTHER" id="PTHR43133">
    <property type="entry name" value="RNA POLYMERASE ECF-TYPE SIGMA FACTO"/>
    <property type="match status" value="1"/>
</dbReference>
<evidence type="ECO:0000256" key="6">
    <source>
        <dbReference type="RuleBase" id="RU000716"/>
    </source>
</evidence>
<dbReference type="Gene3D" id="1.10.10.10">
    <property type="entry name" value="Winged helix-like DNA-binding domain superfamily/Winged helix DNA-binding domain"/>
    <property type="match status" value="1"/>
</dbReference>
<dbReference type="GO" id="GO:0003677">
    <property type="term" value="F:DNA binding"/>
    <property type="evidence" value="ECO:0007669"/>
    <property type="project" value="UniProtKB-KW"/>
</dbReference>
<accession>A0A5C4M982</accession>
<dbReference type="AlphaFoldDB" id="A0A5C4M982"/>
<keyword evidence="3 6" id="KW-0731">Sigma factor</keyword>
<keyword evidence="10" id="KW-1185">Reference proteome</keyword>
<dbReference type="SUPFAM" id="SSF88659">
    <property type="entry name" value="Sigma3 and sigma4 domains of RNA polymerase sigma factors"/>
    <property type="match status" value="1"/>
</dbReference>
<evidence type="ECO:0000259" key="8">
    <source>
        <dbReference type="Pfam" id="PF04545"/>
    </source>
</evidence>
<dbReference type="InterPro" id="IPR039425">
    <property type="entry name" value="RNA_pol_sigma-70-like"/>
</dbReference>
<dbReference type="NCBIfam" id="TIGR02937">
    <property type="entry name" value="sigma70-ECF"/>
    <property type="match status" value="1"/>
</dbReference>
<dbReference type="SUPFAM" id="SSF88946">
    <property type="entry name" value="Sigma2 domain of RNA polymerase sigma factors"/>
    <property type="match status" value="1"/>
</dbReference>
<sequence length="149" mass="16943">MSYVLRAVSGDYQGAEDIVQETLVRAWRQRATLDPARAGPWLYTVAHNLIVSAHRRRDARPTEVSTIELDCPTRDDNLERVLQAWQITEALQELRAEHRAVIFELFYRRHSVSETADLLGVPAGTVKSRSFYALKALRQALEKRGVTSP</sequence>
<dbReference type="GO" id="GO:0006352">
    <property type="term" value="P:DNA-templated transcription initiation"/>
    <property type="evidence" value="ECO:0007669"/>
    <property type="project" value="InterPro"/>
</dbReference>
<dbReference type="PANTHER" id="PTHR43133:SF52">
    <property type="entry name" value="ECF RNA POLYMERASE SIGMA FACTOR SIGL"/>
    <property type="match status" value="1"/>
</dbReference>
<keyword evidence="5 6" id="KW-0804">Transcription</keyword>
<name>A0A5C4M982_9PSEU</name>
<dbReference type="OrthoDB" id="9811152at2"/>
<protein>
    <recommendedName>
        <fullName evidence="6">RNA polymerase sigma factor</fullName>
    </recommendedName>
</protein>
<evidence type="ECO:0000313" key="10">
    <source>
        <dbReference type="Proteomes" id="UP000305546"/>
    </source>
</evidence>
<organism evidence="9 10">
    <name type="scientific">Amycolatopsis alkalitolerans</name>
    <dbReference type="NCBI Taxonomy" id="2547244"/>
    <lineage>
        <taxon>Bacteria</taxon>
        <taxon>Bacillati</taxon>
        <taxon>Actinomycetota</taxon>
        <taxon>Actinomycetes</taxon>
        <taxon>Pseudonocardiales</taxon>
        <taxon>Pseudonocardiaceae</taxon>
        <taxon>Amycolatopsis</taxon>
    </lineage>
</organism>
<dbReference type="InterPro" id="IPR007627">
    <property type="entry name" value="RNA_pol_sigma70_r2"/>
</dbReference>
<dbReference type="Gene3D" id="1.10.1740.10">
    <property type="match status" value="1"/>
</dbReference>
<gene>
    <name evidence="9" type="ORF">FG385_08180</name>
</gene>
<evidence type="ECO:0000256" key="1">
    <source>
        <dbReference type="ARBA" id="ARBA00010641"/>
    </source>
</evidence>
<evidence type="ECO:0000313" key="9">
    <source>
        <dbReference type="EMBL" id="TNC27851.1"/>
    </source>
</evidence>
<dbReference type="InterPro" id="IPR007630">
    <property type="entry name" value="RNA_pol_sigma70_r4"/>
</dbReference>
<dbReference type="InterPro" id="IPR000838">
    <property type="entry name" value="RNA_pol_sigma70_ECF_CS"/>
</dbReference>
<reference evidence="9 10" key="1">
    <citation type="submission" date="2019-06" db="EMBL/GenBank/DDBJ databases">
        <title>Amycolatopsis alkalitolerans sp. nov., isolated from Gastrodia elata Blume.</title>
        <authorList>
            <person name="Narsing Rao M.P."/>
            <person name="Li W.J."/>
        </authorList>
    </citation>
    <scope>NUCLEOTIDE SEQUENCE [LARGE SCALE GENOMIC DNA]</scope>
    <source>
        <strain evidence="9 10">SYSUP0005</strain>
    </source>
</reference>
<comment type="similarity">
    <text evidence="1 6">Belongs to the sigma-70 factor family. ECF subfamily.</text>
</comment>
<dbReference type="InterPro" id="IPR013324">
    <property type="entry name" value="RNA_pol_sigma_r3/r4-like"/>
</dbReference>
<proteinExistence type="inferred from homology"/>
<evidence type="ECO:0000256" key="2">
    <source>
        <dbReference type="ARBA" id="ARBA00023015"/>
    </source>
</evidence>
<feature type="domain" description="RNA polymerase sigma-70 region 4" evidence="8">
    <location>
        <begin position="90"/>
        <end position="139"/>
    </location>
</feature>